<gene>
    <name evidence="3" type="ORF">EST38_g13519</name>
</gene>
<dbReference type="STRING" id="2316362.A0A4Q2D2G2"/>
<reference evidence="3 4" key="1">
    <citation type="submission" date="2019-01" db="EMBL/GenBank/DDBJ databases">
        <title>Draft genome sequence of Psathyrella aberdarensis IHI B618.</title>
        <authorList>
            <person name="Buettner E."/>
            <person name="Kellner H."/>
        </authorList>
    </citation>
    <scope>NUCLEOTIDE SEQUENCE [LARGE SCALE GENOMIC DNA]</scope>
    <source>
        <strain evidence="3 4">IHI B618</strain>
    </source>
</reference>
<dbReference type="InterPro" id="IPR056884">
    <property type="entry name" value="NPHP3-like_N"/>
</dbReference>
<name>A0A4Q2D2G2_9AGAR</name>
<organism evidence="3 4">
    <name type="scientific">Candolleomyces aberdarensis</name>
    <dbReference type="NCBI Taxonomy" id="2316362"/>
    <lineage>
        <taxon>Eukaryota</taxon>
        <taxon>Fungi</taxon>
        <taxon>Dikarya</taxon>
        <taxon>Basidiomycota</taxon>
        <taxon>Agaricomycotina</taxon>
        <taxon>Agaricomycetes</taxon>
        <taxon>Agaricomycetidae</taxon>
        <taxon>Agaricales</taxon>
        <taxon>Agaricineae</taxon>
        <taxon>Psathyrellaceae</taxon>
        <taxon>Candolleomyces</taxon>
    </lineage>
</organism>
<dbReference type="SUPFAM" id="SSF52540">
    <property type="entry name" value="P-loop containing nucleoside triphosphate hydrolases"/>
    <property type="match status" value="1"/>
</dbReference>
<evidence type="ECO:0000313" key="3">
    <source>
        <dbReference type="EMBL" id="RXW12335.1"/>
    </source>
</evidence>
<dbReference type="OrthoDB" id="3267051at2759"/>
<accession>A0A4Q2D2G2</accession>
<evidence type="ECO:0000313" key="4">
    <source>
        <dbReference type="Proteomes" id="UP000290288"/>
    </source>
</evidence>
<dbReference type="Proteomes" id="UP000290288">
    <property type="component" value="Unassembled WGS sequence"/>
</dbReference>
<proteinExistence type="predicted"/>
<evidence type="ECO:0000259" key="2">
    <source>
        <dbReference type="Pfam" id="PF24883"/>
    </source>
</evidence>
<dbReference type="PANTHER" id="PTHR10039">
    <property type="entry name" value="AMELOGENIN"/>
    <property type="match status" value="1"/>
</dbReference>
<dbReference type="Pfam" id="PF24883">
    <property type="entry name" value="NPHP3_N"/>
    <property type="match status" value="1"/>
</dbReference>
<dbReference type="EMBL" id="SDEE01001284">
    <property type="protein sequence ID" value="RXW12335.1"/>
    <property type="molecule type" value="Genomic_DNA"/>
</dbReference>
<dbReference type="InterPro" id="IPR027417">
    <property type="entry name" value="P-loop_NTPase"/>
</dbReference>
<evidence type="ECO:0000256" key="1">
    <source>
        <dbReference type="ARBA" id="ARBA00022737"/>
    </source>
</evidence>
<comment type="caution">
    <text evidence="3">The sequence shown here is derived from an EMBL/GenBank/DDBJ whole genome shotgun (WGS) entry which is preliminary data.</text>
</comment>
<dbReference type="PANTHER" id="PTHR10039:SF14">
    <property type="entry name" value="NACHT DOMAIN-CONTAINING PROTEIN"/>
    <property type="match status" value="1"/>
</dbReference>
<feature type="domain" description="Nephrocystin 3-like N-terminal" evidence="2">
    <location>
        <begin position="34"/>
        <end position="184"/>
    </location>
</feature>
<sequence>MHDSDERFPPPLCHPGTREAVIYRILDWYGYQQGPGKPIMWVYAPAGYGKTAIAGTVAQMLEEKSAELDFSPIGATFFFWRTSQERNSPARFIVTIAYQLSMSIPELAPHIETAVMQNPMILRKALEVQLRKLIVEPFKALGDTRDMPNRLVIIDGLDECINSDRESRVVKRYAEDQEIVQVRVLDLIHILASSQLPLSFLLLSRPEAWIKQHIESQQFEDLVESVDFYEVGDHIEDVETFVRAELSRIGVGEERLVERLMRRANGHMLYASTVIRHIDCPYDDPQKRLQNILNDYVNSNPDLTHSTPFSSLYELYRQILRSSPEGNRSVMMDVLGELYVGSFCFDDDVAMHRALSVFDHMFGRIPGIGMKAIRGLHAVLRVSEGSIPATQMLNRGPYFIHSSFCEFLTDPRLSLEFYIDKNEKYRRLLLQCLDCMSSITLDSEMDDDHLRYVLVSWPPVWREWEPSKADAVEMLPKLIDIDLMACFVHAFTLDSVFHYRLRPSFDLCFDDHLNGLVAEGPLEVYECNPCVQQAISHVAASQKAAILHLLQRQCLGTNPYFPEAVFYFLLQLLDPENDAVVYALKTLQRESPEIFDKLMVDVEVLYQDYVENFIDEESMEDYDTLFAFIRSDQ</sequence>
<keyword evidence="4" id="KW-1185">Reference proteome</keyword>
<keyword evidence="1" id="KW-0677">Repeat</keyword>
<dbReference type="AlphaFoldDB" id="A0A4Q2D2G2"/>
<dbReference type="Gene3D" id="3.40.50.300">
    <property type="entry name" value="P-loop containing nucleotide triphosphate hydrolases"/>
    <property type="match status" value="1"/>
</dbReference>
<protein>
    <recommendedName>
        <fullName evidence="2">Nephrocystin 3-like N-terminal domain-containing protein</fullName>
    </recommendedName>
</protein>